<gene>
    <name evidence="2" type="ORF">Hypma_014471</name>
</gene>
<dbReference type="EMBL" id="LUEZ02000085">
    <property type="protein sequence ID" value="RDB19057.1"/>
    <property type="molecule type" value="Genomic_DNA"/>
</dbReference>
<dbReference type="AlphaFoldDB" id="A0A369JEP5"/>
<protein>
    <submittedName>
        <fullName evidence="2">Uncharacterized protein</fullName>
    </submittedName>
</protein>
<proteinExistence type="predicted"/>
<sequence>MSQLYNDNPIVSHTLAEFTARANKLYVPDGVDDAFIRLALTGEYTDVDDDNKKKQVFLDPIQNIVEPDHSLTISRDYDSVLGIADKLLVDCPISVFSVPHNFFALKTNIHIQHSIVRGDTTTKVDYHRIPNFEFGNFGPRHSLNIFFPGLWSPLRGKSNQPYHLSEKERAFWYENGMRPAIASLLGQSIASEWPATYETERIRAQKSRGGFAWGTKIIGRDVVDQLADRIRTELDENPFVAAHDIAWARNFFILHTIRGVKHSSFHRVDATSAEYYLTEFIQEAHLSYEVPEEGVWFVDVAIEISSDEGACLQWMTSTQHDVVQQALRISDEDAERISEPNSSKCDRDLVSHLTAISGFRITPGVRAQGEFEVAYLQAYTTDKSVLYNADSGHHAKFLTTKEAMGPTQPAKSITGIYTIYEEALKANSSSARLEARVPYQFATKVLLELEHDKLRDCLCSFTRQEWWSFRMTRLMAISQTISLQALGPANMRLAGEALALTAACVWLTNGLHARPDDGPSSRRLMDTVLPITEAEGVTRDVLAYNTAIRGDWEEEEEEEEEEDGGAVSHARVAYNPYGCVFLRRMQIGDVPRLRYGGPALVGLAFKHWFSGMTIKEVELKYTKTGIIDKSAVANIRFTTNKGKMPMYVNWTEAPEPDLFNLRARGHSLPPPAVDDGSDIEDREDPNPDEPKPTIDAFLSQLWRQFTIDLAGKSPNREGSSRASYFRLNVVQRRQGNDDIYKNLTFSEIFTGVAYRNAPASDWQRAFKWLFPPPGSTPTNSAQNYPSCPYYIKWLAFMAENENNPALVKDARDALWKRLRTWSWIPDAQQDKMWPTTGRKGFTRWPPGVKPDGKPEAAARVLLKEHGKPLFPPVEEVVAAPAMEEEED</sequence>
<keyword evidence="3" id="KW-1185">Reference proteome</keyword>
<dbReference type="Proteomes" id="UP000076154">
    <property type="component" value="Unassembled WGS sequence"/>
</dbReference>
<organism evidence="2 3">
    <name type="scientific">Hypsizygus marmoreus</name>
    <name type="common">White beech mushroom</name>
    <name type="synonym">Agaricus marmoreus</name>
    <dbReference type="NCBI Taxonomy" id="39966"/>
    <lineage>
        <taxon>Eukaryota</taxon>
        <taxon>Fungi</taxon>
        <taxon>Dikarya</taxon>
        <taxon>Basidiomycota</taxon>
        <taxon>Agaricomycotina</taxon>
        <taxon>Agaricomycetes</taxon>
        <taxon>Agaricomycetidae</taxon>
        <taxon>Agaricales</taxon>
        <taxon>Tricholomatineae</taxon>
        <taxon>Lyophyllaceae</taxon>
        <taxon>Hypsizygus</taxon>
    </lineage>
</organism>
<reference evidence="2" key="1">
    <citation type="submission" date="2018-04" db="EMBL/GenBank/DDBJ databases">
        <title>Whole genome sequencing of Hypsizygus marmoreus.</title>
        <authorList>
            <person name="Choi I.-G."/>
            <person name="Min B."/>
            <person name="Kim J.-G."/>
            <person name="Kim S."/>
            <person name="Oh Y.-L."/>
            <person name="Kong W.-S."/>
            <person name="Park H."/>
            <person name="Jeong J."/>
            <person name="Song E.-S."/>
        </authorList>
    </citation>
    <scope>NUCLEOTIDE SEQUENCE [LARGE SCALE GENOMIC DNA]</scope>
    <source>
        <strain evidence="2">51987-8</strain>
    </source>
</reference>
<feature type="region of interest" description="Disordered" evidence="1">
    <location>
        <begin position="832"/>
        <end position="853"/>
    </location>
</feature>
<evidence type="ECO:0000313" key="2">
    <source>
        <dbReference type="EMBL" id="RDB19057.1"/>
    </source>
</evidence>
<feature type="region of interest" description="Disordered" evidence="1">
    <location>
        <begin position="664"/>
        <end position="692"/>
    </location>
</feature>
<dbReference type="OrthoDB" id="3261690at2759"/>
<dbReference type="STRING" id="39966.A0A369JEP5"/>
<comment type="caution">
    <text evidence="2">The sequence shown here is derived from an EMBL/GenBank/DDBJ whole genome shotgun (WGS) entry which is preliminary data.</text>
</comment>
<name>A0A369JEP5_HYPMA</name>
<evidence type="ECO:0000256" key="1">
    <source>
        <dbReference type="SAM" id="MobiDB-lite"/>
    </source>
</evidence>
<dbReference type="InParanoid" id="A0A369JEP5"/>
<evidence type="ECO:0000313" key="3">
    <source>
        <dbReference type="Proteomes" id="UP000076154"/>
    </source>
</evidence>
<accession>A0A369JEP5</accession>